<dbReference type="EMBL" id="JADYXP020000031">
    <property type="protein sequence ID" value="KAL0098899.1"/>
    <property type="molecule type" value="Genomic_DNA"/>
</dbReference>
<gene>
    <name evidence="2" type="ORF">PUN28_020809</name>
</gene>
<keyword evidence="3" id="KW-1185">Reference proteome</keyword>
<evidence type="ECO:0000256" key="1">
    <source>
        <dbReference type="SAM" id="MobiDB-lite"/>
    </source>
</evidence>
<proteinExistence type="predicted"/>
<evidence type="ECO:0000313" key="3">
    <source>
        <dbReference type="Proteomes" id="UP001430953"/>
    </source>
</evidence>
<reference evidence="2 3" key="1">
    <citation type="submission" date="2023-03" db="EMBL/GenBank/DDBJ databases">
        <title>High recombination rates correlate with genetic variation in Cardiocondyla obscurior ants.</title>
        <authorList>
            <person name="Errbii M."/>
        </authorList>
    </citation>
    <scope>NUCLEOTIDE SEQUENCE [LARGE SCALE GENOMIC DNA]</scope>
    <source>
        <strain evidence="2">Alpha-2009</strain>
        <tissue evidence="2">Whole body</tissue>
    </source>
</reference>
<feature type="region of interest" description="Disordered" evidence="1">
    <location>
        <begin position="104"/>
        <end position="125"/>
    </location>
</feature>
<dbReference type="AlphaFoldDB" id="A0AAW2E943"/>
<feature type="compositionally biased region" description="Acidic residues" evidence="1">
    <location>
        <begin position="108"/>
        <end position="119"/>
    </location>
</feature>
<sequence length="125" mass="14913">MKRFILLQKIVVGKIELEEVQLQRERENNQRIPMDHMRYVKKILRSNADELWEINVFDTFDLRSLFNLPSLSQEEIRRAIGLEPMWDVFEDDFKAAVGEIVPNFAQEKDDEDEGEEEEEKNVNLM</sequence>
<protein>
    <submittedName>
        <fullName evidence="2">Uncharacterized protein</fullName>
    </submittedName>
</protein>
<comment type="caution">
    <text evidence="2">The sequence shown here is derived from an EMBL/GenBank/DDBJ whole genome shotgun (WGS) entry which is preliminary data.</text>
</comment>
<evidence type="ECO:0000313" key="2">
    <source>
        <dbReference type="EMBL" id="KAL0098899.1"/>
    </source>
</evidence>
<organism evidence="2 3">
    <name type="scientific">Cardiocondyla obscurior</name>
    <dbReference type="NCBI Taxonomy" id="286306"/>
    <lineage>
        <taxon>Eukaryota</taxon>
        <taxon>Metazoa</taxon>
        <taxon>Ecdysozoa</taxon>
        <taxon>Arthropoda</taxon>
        <taxon>Hexapoda</taxon>
        <taxon>Insecta</taxon>
        <taxon>Pterygota</taxon>
        <taxon>Neoptera</taxon>
        <taxon>Endopterygota</taxon>
        <taxon>Hymenoptera</taxon>
        <taxon>Apocrita</taxon>
        <taxon>Aculeata</taxon>
        <taxon>Formicoidea</taxon>
        <taxon>Formicidae</taxon>
        <taxon>Myrmicinae</taxon>
        <taxon>Cardiocondyla</taxon>
    </lineage>
</organism>
<accession>A0AAW2E943</accession>
<name>A0AAW2E943_9HYME</name>
<dbReference type="Proteomes" id="UP001430953">
    <property type="component" value="Unassembled WGS sequence"/>
</dbReference>